<evidence type="ECO:0000313" key="2">
    <source>
        <dbReference type="Proteomes" id="UP001322277"/>
    </source>
</evidence>
<sequence length="171" mass="18887">MARLEALHGRKEPTSLLLLSRTSTHFNPTQLNSTQLNSTQLPLLPCSWSCHHVISTHPIPPHSSFAAYTLAHTLLLFPGSFSSSHPIARPPPAYLLLATACPLSIQPVSVSSLTDVAYKFHGRRGQRLRHDQTSSPMILPRLRLVMLTGFQPQHPSSHQADGRGLRLIARD</sequence>
<name>A0AAX4IS23_9PEZI</name>
<accession>A0AAX4IS23</accession>
<gene>
    <name evidence="1" type="ORF">CDEST_11060</name>
</gene>
<dbReference type="Proteomes" id="UP001322277">
    <property type="component" value="Chromosome 7"/>
</dbReference>
<dbReference type="GeneID" id="87947560"/>
<keyword evidence="2" id="KW-1185">Reference proteome</keyword>
<dbReference type="EMBL" id="CP137311">
    <property type="protein sequence ID" value="WQF86046.1"/>
    <property type="molecule type" value="Genomic_DNA"/>
</dbReference>
<proteinExistence type="predicted"/>
<dbReference type="AlphaFoldDB" id="A0AAX4IS23"/>
<organism evidence="1 2">
    <name type="scientific">Colletotrichum destructivum</name>
    <dbReference type="NCBI Taxonomy" id="34406"/>
    <lineage>
        <taxon>Eukaryota</taxon>
        <taxon>Fungi</taxon>
        <taxon>Dikarya</taxon>
        <taxon>Ascomycota</taxon>
        <taxon>Pezizomycotina</taxon>
        <taxon>Sordariomycetes</taxon>
        <taxon>Hypocreomycetidae</taxon>
        <taxon>Glomerellales</taxon>
        <taxon>Glomerellaceae</taxon>
        <taxon>Colletotrichum</taxon>
        <taxon>Colletotrichum destructivum species complex</taxon>
    </lineage>
</organism>
<protein>
    <submittedName>
        <fullName evidence="1">Uncharacterized protein</fullName>
    </submittedName>
</protein>
<reference evidence="2" key="1">
    <citation type="journal article" date="2023" name="bioRxiv">
        <title>Complete genome of the Medicago anthracnose fungus, Colletotrichum destructivum, reveals a mini-chromosome-like region within a core chromosome.</title>
        <authorList>
            <person name="Lapalu N."/>
            <person name="Simon A."/>
            <person name="Lu A."/>
            <person name="Plaumann P.-L."/>
            <person name="Amselem J."/>
            <person name="Pigne S."/>
            <person name="Auger A."/>
            <person name="Koch C."/>
            <person name="Dallery J.-F."/>
            <person name="O'Connell R.J."/>
        </authorList>
    </citation>
    <scope>NUCLEOTIDE SEQUENCE [LARGE SCALE GENOMIC DNA]</scope>
    <source>
        <strain evidence="2">CBS 520.97</strain>
    </source>
</reference>
<evidence type="ECO:0000313" key="1">
    <source>
        <dbReference type="EMBL" id="WQF86046.1"/>
    </source>
</evidence>
<dbReference type="RefSeq" id="XP_062783267.1">
    <property type="nucleotide sequence ID" value="XM_062927216.1"/>
</dbReference>
<dbReference type="KEGG" id="cdet:87947560"/>